<dbReference type="EMBL" id="KB822719">
    <property type="protein sequence ID" value="ETN41588.1"/>
    <property type="molecule type" value="Genomic_DNA"/>
</dbReference>
<dbReference type="InterPro" id="IPR009880">
    <property type="entry name" value="Glyoxal_oxidase_N"/>
</dbReference>
<dbReference type="CDD" id="cd02851">
    <property type="entry name" value="E_set_GO_C"/>
    <property type="match status" value="1"/>
</dbReference>
<dbReference type="SUPFAM" id="SSF50965">
    <property type="entry name" value="Galactose oxidase, central domain"/>
    <property type="match status" value="1"/>
</dbReference>
<dbReference type="eggNOG" id="KOG4157">
    <property type="taxonomic scope" value="Eukaryota"/>
</dbReference>
<dbReference type="Gene3D" id="2.130.10.80">
    <property type="entry name" value="Galactose oxidase/kelch, beta-propeller"/>
    <property type="match status" value="1"/>
</dbReference>
<evidence type="ECO:0000256" key="1">
    <source>
        <dbReference type="ARBA" id="ARBA00022729"/>
    </source>
</evidence>
<dbReference type="InterPro" id="IPR037293">
    <property type="entry name" value="Gal_Oxidase_central_sf"/>
</dbReference>
<evidence type="ECO:0000313" key="5">
    <source>
        <dbReference type="EMBL" id="ETN41588.1"/>
    </source>
</evidence>
<dbReference type="Pfam" id="PF01822">
    <property type="entry name" value="WSC"/>
    <property type="match status" value="5"/>
</dbReference>
<dbReference type="VEuPathDB" id="FungiDB:HMPREF1541_03524"/>
<name>W2S0L9_CYPE1</name>
<feature type="chain" id="PRO_5004825359" description="WSC domain-containing protein" evidence="3">
    <location>
        <begin position="22"/>
        <end position="1196"/>
    </location>
</feature>
<feature type="domain" description="WSC" evidence="4">
    <location>
        <begin position="49"/>
        <end position="142"/>
    </location>
</feature>
<dbReference type="InterPro" id="IPR015202">
    <property type="entry name" value="GO-like_E_set"/>
</dbReference>
<dbReference type="HOGENOM" id="CLU_003527_0_0_1"/>
<evidence type="ECO:0000259" key="4">
    <source>
        <dbReference type="PROSITE" id="PS51212"/>
    </source>
</evidence>
<dbReference type="OrthoDB" id="5985073at2759"/>
<dbReference type="PANTHER" id="PTHR32208">
    <property type="entry name" value="SECRETED PROTEIN-RELATED"/>
    <property type="match status" value="1"/>
</dbReference>
<dbReference type="STRING" id="1220924.W2S0L9"/>
<feature type="domain" description="WSC" evidence="4">
    <location>
        <begin position="518"/>
        <end position="614"/>
    </location>
</feature>
<feature type="region of interest" description="Disordered" evidence="2">
    <location>
        <begin position="362"/>
        <end position="400"/>
    </location>
</feature>
<dbReference type="RefSeq" id="XP_008716097.1">
    <property type="nucleotide sequence ID" value="XM_008717875.1"/>
</dbReference>
<protein>
    <recommendedName>
        <fullName evidence="4">WSC domain-containing protein</fullName>
    </recommendedName>
</protein>
<dbReference type="InterPro" id="IPR013783">
    <property type="entry name" value="Ig-like_fold"/>
</dbReference>
<evidence type="ECO:0000256" key="2">
    <source>
        <dbReference type="SAM" id="MobiDB-lite"/>
    </source>
</evidence>
<reference evidence="5 6" key="1">
    <citation type="submission" date="2013-03" db="EMBL/GenBank/DDBJ databases">
        <title>The Genome Sequence of Phialophora europaea CBS 101466.</title>
        <authorList>
            <consortium name="The Broad Institute Genomics Platform"/>
            <person name="Cuomo C."/>
            <person name="de Hoog S."/>
            <person name="Gorbushina A."/>
            <person name="Walker B."/>
            <person name="Young S.K."/>
            <person name="Zeng Q."/>
            <person name="Gargeya S."/>
            <person name="Fitzgerald M."/>
            <person name="Haas B."/>
            <person name="Abouelleil A."/>
            <person name="Allen A.W."/>
            <person name="Alvarado L."/>
            <person name="Arachchi H.M."/>
            <person name="Berlin A.M."/>
            <person name="Chapman S.B."/>
            <person name="Gainer-Dewar J."/>
            <person name="Goldberg J."/>
            <person name="Griggs A."/>
            <person name="Gujja S."/>
            <person name="Hansen M."/>
            <person name="Howarth C."/>
            <person name="Imamovic A."/>
            <person name="Ireland A."/>
            <person name="Larimer J."/>
            <person name="McCowan C."/>
            <person name="Murphy C."/>
            <person name="Pearson M."/>
            <person name="Poon T.W."/>
            <person name="Priest M."/>
            <person name="Roberts A."/>
            <person name="Saif S."/>
            <person name="Shea T."/>
            <person name="Sisk P."/>
            <person name="Sykes S."/>
            <person name="Wortman J."/>
            <person name="Nusbaum C."/>
            <person name="Birren B."/>
        </authorList>
    </citation>
    <scope>NUCLEOTIDE SEQUENCE [LARGE SCALE GENOMIC DNA]</scope>
    <source>
        <strain evidence="5 6">CBS 101466</strain>
    </source>
</reference>
<dbReference type="GeneID" id="19970863"/>
<feature type="domain" description="WSC" evidence="4">
    <location>
        <begin position="406"/>
        <end position="500"/>
    </location>
</feature>
<proteinExistence type="predicted"/>
<feature type="signal peptide" evidence="3">
    <location>
        <begin position="1"/>
        <end position="21"/>
    </location>
</feature>
<dbReference type="PANTHER" id="PTHR32208:SF105">
    <property type="entry name" value="COPPER RADICAL OXIDASE"/>
    <property type="match status" value="1"/>
</dbReference>
<feature type="compositionally biased region" description="Pro residues" evidence="2">
    <location>
        <begin position="368"/>
        <end position="400"/>
    </location>
</feature>
<dbReference type="Pfam" id="PF07250">
    <property type="entry name" value="Glyoxal_oxid_N"/>
    <property type="match status" value="1"/>
</dbReference>
<evidence type="ECO:0000313" key="6">
    <source>
        <dbReference type="Proteomes" id="UP000030752"/>
    </source>
</evidence>
<dbReference type="SMART" id="SM00321">
    <property type="entry name" value="WSC"/>
    <property type="match status" value="5"/>
</dbReference>
<keyword evidence="6" id="KW-1185">Reference proteome</keyword>
<organism evidence="5 6">
    <name type="scientific">Cyphellophora europaea (strain CBS 101466)</name>
    <name type="common">Phialophora europaea</name>
    <dbReference type="NCBI Taxonomy" id="1220924"/>
    <lineage>
        <taxon>Eukaryota</taxon>
        <taxon>Fungi</taxon>
        <taxon>Dikarya</taxon>
        <taxon>Ascomycota</taxon>
        <taxon>Pezizomycotina</taxon>
        <taxon>Eurotiomycetes</taxon>
        <taxon>Chaetothyriomycetidae</taxon>
        <taxon>Chaetothyriales</taxon>
        <taxon>Cyphellophoraceae</taxon>
        <taxon>Cyphellophora</taxon>
    </lineage>
</organism>
<feature type="domain" description="WSC" evidence="4">
    <location>
        <begin position="159"/>
        <end position="257"/>
    </location>
</feature>
<dbReference type="InterPro" id="IPR011043">
    <property type="entry name" value="Gal_Oxase/kelch_b-propeller"/>
</dbReference>
<dbReference type="SUPFAM" id="SSF81296">
    <property type="entry name" value="E set domains"/>
    <property type="match status" value="1"/>
</dbReference>
<dbReference type="AlphaFoldDB" id="W2S0L9"/>
<dbReference type="Proteomes" id="UP000030752">
    <property type="component" value="Unassembled WGS sequence"/>
</dbReference>
<dbReference type="InParanoid" id="W2S0L9"/>
<gene>
    <name evidence="5" type="ORF">HMPREF1541_03524</name>
</gene>
<dbReference type="PROSITE" id="PS51212">
    <property type="entry name" value="WSC"/>
    <property type="match status" value="5"/>
</dbReference>
<feature type="domain" description="WSC" evidence="4">
    <location>
        <begin position="265"/>
        <end position="363"/>
    </location>
</feature>
<dbReference type="Gene3D" id="2.60.40.10">
    <property type="entry name" value="Immunoglobulins"/>
    <property type="match status" value="1"/>
</dbReference>
<accession>W2S0L9</accession>
<keyword evidence="1 3" id="KW-0732">Signal</keyword>
<dbReference type="InterPro" id="IPR014756">
    <property type="entry name" value="Ig_E-set"/>
</dbReference>
<dbReference type="InterPro" id="IPR002889">
    <property type="entry name" value="WSC_carb-bd"/>
</dbReference>
<dbReference type="Pfam" id="PF09118">
    <property type="entry name" value="GO-like_E_set"/>
    <property type="match status" value="1"/>
</dbReference>
<evidence type="ECO:0000256" key="3">
    <source>
        <dbReference type="SAM" id="SignalP"/>
    </source>
</evidence>
<sequence length="1196" mass="126871">MATFTRFISLVLLLQIGLSQAGHVGHGHLHEKREIHKRAASVNYALPGNWTYVSCTVDNVGSRTLPSKTTASDDMSELKCIQYCDSFGYAYAGVEYGAECYCANTLRTSGVPAPEADCNMQCAGNEYELCGGPNRLNVFHNAAAVVSAAGPATNAGPQGWGFQGCYTDSVAGRTLGVGMETAGGPQKLTVALCTQACGAAGYNISGVEYSGECFCGNQYSNGGSPAPDGLDGCNMLCNGNITEYCGGPNRLNVYAKGVRSAIAPDWSSQGCYVDNVNQRTLSVGIATLGGAANMTVENCQNACYKAGYPIAGLEYAGECYCDTAYRNGGGPAPDGDAQCFMSCNGNSKEICGGPDRLNVYQYVGSTPPVAPSPDNPPDPPANPDPDPTEPNDPTTPPVVPAGLPPGWSYNACYVDNKNGRILGHQQPDSGSQTVENCISACAAAGYGIAGLEYSAQCFCDNFMINGGAKATSETQCAMPCSGNSTEICGGPDRMSIYSNHTFQTYAPPVAQTTDLPDGFAYQGCLLDTQARVFPYQITYYETNLTVPLCLARCAAYGFSAAGVEYGNQCFCGDDSDRVSSGTAYAPEANCNFNCVGDPGHNCGGAGTMNYYTAPALNNWGTAVGDAAGEYKFLLGGVVIPLITTANRNGKVMFVEKQGTGPPNSTGAFELDLSQTDNFDQAWRTVHGIKTDVFCSAGLTLPDKKGRQINIGGWSADSLFGVRFFTPDGSPGNAGVNDWEENVQEVALQVGRWYPTALQLVNGSILIVGGEDGSNGAAVPNLEVLPRPPGGQLVHCDWLERTDPLNLYPFMAILPTGGILVQYYNEAIILDEQTFEITRQLPPVPGAVNADTSGRTYPLEGSMMILPQKAPYSDPLKVILCGGSTSYGGPTLDNCASISPEDPTAPWELERMPSKRVMPTMVALPDGTYLIMNGAQKGIAGFGLAEEPNHNAVLYNPEAPKGSRFTRLANTTIDRMYHNEVTLLQDGRVLVTGSDPQDYILQRFPQEYRVEIFIPPYLHALKEPLAINTSQPLGPNVTLSSLVNSTSLASNATSPYSNSSIAANDAACSYTQRPVYVLNSQGLTDPDNDVSYQHGDTISITMICGTPAKISLMGAVSTTHGNSMGQRTIFPSYTCDGNTCRIQTPPNAHITGGPNWFMLFVLNTQNIPSFAQWVRIGGDPAGLGNWPNYDDFTLPGV</sequence>